<proteinExistence type="predicted"/>
<accession>A0ABR1RBK8</accession>
<dbReference type="InterPro" id="IPR008253">
    <property type="entry name" value="Marvel"/>
</dbReference>
<keyword evidence="9" id="KW-1185">Reference proteome</keyword>
<evidence type="ECO:0000256" key="1">
    <source>
        <dbReference type="ARBA" id="ARBA00004141"/>
    </source>
</evidence>
<dbReference type="PANTHER" id="PTHR37451:SF5">
    <property type="entry name" value="MARVEL DOMAIN-CONTAINING PROTEIN"/>
    <property type="match status" value="1"/>
</dbReference>
<dbReference type="Pfam" id="PF01284">
    <property type="entry name" value="MARVEL"/>
    <property type="match status" value="1"/>
</dbReference>
<keyword evidence="3 6" id="KW-1133">Transmembrane helix</keyword>
<feature type="transmembrane region" description="Helical" evidence="6">
    <location>
        <begin position="43"/>
        <end position="63"/>
    </location>
</feature>
<feature type="transmembrane region" description="Helical" evidence="6">
    <location>
        <begin position="84"/>
        <end position="103"/>
    </location>
</feature>
<dbReference type="PANTHER" id="PTHR37451">
    <property type="entry name" value="MARVEL DOMAIN"/>
    <property type="match status" value="1"/>
</dbReference>
<evidence type="ECO:0000313" key="9">
    <source>
        <dbReference type="Proteomes" id="UP001396898"/>
    </source>
</evidence>
<evidence type="ECO:0000256" key="5">
    <source>
        <dbReference type="SAM" id="MobiDB-lite"/>
    </source>
</evidence>
<evidence type="ECO:0000256" key="2">
    <source>
        <dbReference type="ARBA" id="ARBA00022692"/>
    </source>
</evidence>
<organism evidence="8 9">
    <name type="scientific">Apiospora marii</name>
    <dbReference type="NCBI Taxonomy" id="335849"/>
    <lineage>
        <taxon>Eukaryota</taxon>
        <taxon>Fungi</taxon>
        <taxon>Dikarya</taxon>
        <taxon>Ascomycota</taxon>
        <taxon>Pezizomycotina</taxon>
        <taxon>Sordariomycetes</taxon>
        <taxon>Xylariomycetidae</taxon>
        <taxon>Amphisphaeriales</taxon>
        <taxon>Apiosporaceae</taxon>
        <taxon>Apiospora</taxon>
    </lineage>
</organism>
<feature type="region of interest" description="Disordered" evidence="5">
    <location>
        <begin position="150"/>
        <end position="174"/>
    </location>
</feature>
<dbReference type="Proteomes" id="UP001396898">
    <property type="component" value="Unassembled WGS sequence"/>
</dbReference>
<gene>
    <name evidence="8" type="ORF">PG991_012743</name>
</gene>
<evidence type="ECO:0000256" key="3">
    <source>
        <dbReference type="ARBA" id="ARBA00022989"/>
    </source>
</evidence>
<protein>
    <recommendedName>
        <fullName evidence="7">MARVEL domain-containing protein</fullName>
    </recommendedName>
</protein>
<evidence type="ECO:0000259" key="7">
    <source>
        <dbReference type="Pfam" id="PF01284"/>
    </source>
</evidence>
<comment type="subcellular location">
    <subcellularLocation>
        <location evidence="1">Membrane</location>
        <topology evidence="1">Multi-pass membrane protein</topology>
    </subcellularLocation>
</comment>
<feature type="transmembrane region" description="Helical" evidence="6">
    <location>
        <begin position="12"/>
        <end position="31"/>
    </location>
</feature>
<feature type="compositionally biased region" description="Low complexity" evidence="5">
    <location>
        <begin position="156"/>
        <end position="166"/>
    </location>
</feature>
<evidence type="ECO:0000256" key="6">
    <source>
        <dbReference type="SAM" id="Phobius"/>
    </source>
</evidence>
<evidence type="ECO:0000256" key="4">
    <source>
        <dbReference type="ARBA" id="ARBA00023136"/>
    </source>
</evidence>
<evidence type="ECO:0000313" key="8">
    <source>
        <dbReference type="EMBL" id="KAK8006446.1"/>
    </source>
</evidence>
<keyword evidence="2 6" id="KW-0812">Transmembrane</keyword>
<reference evidence="8 9" key="1">
    <citation type="submission" date="2023-01" db="EMBL/GenBank/DDBJ databases">
        <title>Analysis of 21 Apiospora genomes using comparative genomics revels a genus with tremendous synthesis potential of carbohydrate active enzymes and secondary metabolites.</title>
        <authorList>
            <person name="Sorensen T."/>
        </authorList>
    </citation>
    <scope>NUCLEOTIDE SEQUENCE [LARGE SCALE GENOMIC DNA]</scope>
    <source>
        <strain evidence="8 9">CBS 20057</strain>
    </source>
</reference>
<comment type="caution">
    <text evidence="8">The sequence shown here is derived from an EMBL/GenBank/DDBJ whole genome shotgun (WGS) entry which is preliminary data.</text>
</comment>
<keyword evidence="4 6" id="KW-0472">Membrane</keyword>
<sequence>MPSMVMLGLRAAQLVFAIIIMGLSAYVANWYNVDTLTTSPSQINWLLFVSIYTVLSVAYLELAPRFMPRIAHPYATIALESTNVLFYFAGFIALAVFISKLLFCRGTVCGAARADVAFGAFEFALWIGTSAFLAKDVVKSGFRGGLKVGGSGAGAGASSSAPGSGPQMKESQVA</sequence>
<feature type="domain" description="MARVEL" evidence="7">
    <location>
        <begin position="6"/>
        <end position="131"/>
    </location>
</feature>
<name>A0ABR1RBK8_9PEZI</name>
<dbReference type="EMBL" id="JAQQWI010000017">
    <property type="protein sequence ID" value="KAK8006446.1"/>
    <property type="molecule type" value="Genomic_DNA"/>
</dbReference>